<protein>
    <submittedName>
        <fullName evidence="2">PIG-L family deacetylase</fullName>
    </submittedName>
</protein>
<sequence length="289" mass="31914">MTGPSGVADALDDADRMVVVSPHFDDAVLAVGALIAARVEAGQPVEVLTVFTGARDDATHYGRREAFADYVVRRAEDDRALRVLGARPHRLGLFERIFREPPPRHPSDLFHTPTDVADCPEVEAVRRTIAEALASEAIVLAPLGIGNHVDHVLVAMGALRVGPAPRLLFYEDFSALSERCRRRHPVSRLQRFGFGDAPGWAGPRLGCRLAALSLLARGPDPTTALGLRVVPERWRPSALPVRPEHEDIQFRALAEYRTQTAALGGERRLRALIHRAHDRRGGELIWRFQ</sequence>
<reference evidence="2" key="1">
    <citation type="submission" date="2022-06" db="EMBL/GenBank/DDBJ databases">
        <title>Novel species in genus nocardia.</title>
        <authorList>
            <person name="Li F."/>
        </authorList>
    </citation>
    <scope>NUCLEOTIDE SEQUENCE</scope>
    <source>
        <strain evidence="2">CDC141</strain>
    </source>
</reference>
<dbReference type="AlphaFoldDB" id="A0A9X2IZL0"/>
<keyword evidence="3" id="KW-1185">Reference proteome</keyword>
<dbReference type="Pfam" id="PF02585">
    <property type="entry name" value="PIG-L"/>
    <property type="match status" value="1"/>
</dbReference>
<dbReference type="EMBL" id="JAMRXG010000009">
    <property type="protein sequence ID" value="MCM6776140.1"/>
    <property type="molecule type" value="Genomic_DNA"/>
</dbReference>
<dbReference type="RefSeq" id="WP_251914449.1">
    <property type="nucleotide sequence ID" value="NZ_JAMRXG010000009.1"/>
</dbReference>
<dbReference type="SUPFAM" id="SSF102588">
    <property type="entry name" value="LmbE-like"/>
    <property type="match status" value="1"/>
</dbReference>
<keyword evidence="1" id="KW-0862">Zinc</keyword>
<dbReference type="Proteomes" id="UP001139157">
    <property type="component" value="Unassembled WGS sequence"/>
</dbReference>
<evidence type="ECO:0000313" key="3">
    <source>
        <dbReference type="Proteomes" id="UP001139157"/>
    </source>
</evidence>
<evidence type="ECO:0000256" key="1">
    <source>
        <dbReference type="ARBA" id="ARBA00022833"/>
    </source>
</evidence>
<accession>A0A9X2IZL0</accession>
<dbReference type="InterPro" id="IPR024078">
    <property type="entry name" value="LmbE-like_dom_sf"/>
</dbReference>
<evidence type="ECO:0000313" key="2">
    <source>
        <dbReference type="EMBL" id="MCM6776140.1"/>
    </source>
</evidence>
<dbReference type="GO" id="GO:0016137">
    <property type="term" value="P:glycoside metabolic process"/>
    <property type="evidence" value="ECO:0007669"/>
    <property type="project" value="UniProtKB-ARBA"/>
</dbReference>
<comment type="caution">
    <text evidence="2">The sequence shown here is derived from an EMBL/GenBank/DDBJ whole genome shotgun (WGS) entry which is preliminary data.</text>
</comment>
<name>A0A9X2IZL0_9NOCA</name>
<dbReference type="Gene3D" id="3.40.50.10320">
    <property type="entry name" value="LmbE-like"/>
    <property type="match status" value="1"/>
</dbReference>
<proteinExistence type="predicted"/>
<gene>
    <name evidence="2" type="ORF">NDR86_21890</name>
</gene>
<organism evidence="2 3">
    <name type="scientific">Nocardia pulmonis</name>
    <dbReference type="NCBI Taxonomy" id="2951408"/>
    <lineage>
        <taxon>Bacteria</taxon>
        <taxon>Bacillati</taxon>
        <taxon>Actinomycetota</taxon>
        <taxon>Actinomycetes</taxon>
        <taxon>Mycobacteriales</taxon>
        <taxon>Nocardiaceae</taxon>
        <taxon>Nocardia</taxon>
    </lineage>
</organism>
<dbReference type="InterPro" id="IPR003737">
    <property type="entry name" value="GlcNAc_PI_deacetylase-related"/>
</dbReference>